<feature type="region of interest" description="Disordered" evidence="1">
    <location>
        <begin position="631"/>
        <end position="750"/>
    </location>
</feature>
<evidence type="ECO:0000313" key="3">
    <source>
        <dbReference type="EMBL" id="CAL4795029.1"/>
    </source>
</evidence>
<feature type="non-terminal residue" evidence="2">
    <location>
        <position position="1"/>
    </location>
</feature>
<reference evidence="2" key="1">
    <citation type="submission" date="2022-10" db="EMBL/GenBank/DDBJ databases">
        <authorList>
            <person name="Chen Y."/>
            <person name="Dougan E. K."/>
            <person name="Chan C."/>
            <person name="Rhodes N."/>
            <person name="Thang M."/>
        </authorList>
    </citation>
    <scope>NUCLEOTIDE SEQUENCE</scope>
</reference>
<sequence>RIAESQVSTAASHLAKAIGLVTQKDTFNAKFLKNSKFNVAGIILAEQKQFLQRLVSSKQHRSLQMAVEAERRNKEKHSHVQGPVVDLMAEKWDQPLAMKDNSCKCKFDFGYWLMSKSKERTDHCATAASLADDKFCHQSPLTDGSVLNILIYLADGAPANTVLKKYDIDIDIDKTYCGVNFRTCLLNGHGARLKQWPQRPARGEDVVGGAVVGNQKMTNRTTMKGNRRNRRILTLLGKLPGPDTPADAKQPRVWATAAELLQLTGDSDWSSETISVWVQDRFCNSQAHAAVASHLSTLFLHCFLSAKPARAAVGRWTGVASVCEWCLGLAVFHRFLGPLLSALAGKNVGKPDASQPVGEPKSADADARANSKTTMLKLFLVLLCNAPIRDLLFYILKHECDRYDPAHLKELCKRYLFNIMEGTDVTVAEAVDGSRLQGKSQPKHWQSLRTCFSARILLKSFVTGVGTALRAINFCTFMAESEPEDEHEVSPEHMFIMTRRSLLAGCTGHSECANDFACNSGLEVFMTFMAAEPCCLDSGFSLGLQNHLKNMERDEAQYTGAQRPLPSHRHFAELFAVCFSIMAAAPEPAQGQEGGMNLWVRDSISQIINSPVIHANHLHIHLNLTMDSLYPQPGSESDSGGDSDDSYDGGLAIFRAVPGGDGGGPPDLGGQSAVEPGMTEGPGSGCATDTHNPSPSDIPPDLTMAPDMVEGDGAAKKKMHKKSRRKTKKESKAKRSAGEKGATRDKNKEHGDEPILDLFCKATVIACRRRYHLIRALDPKTRPRDRTRHGFKGIQRLESKDGSRGKFKFICSCQVASDSNSGHKKLQWPQPPMLLQERVSATCLGSALRKSNGKLCRQQAVLHENMFKEIRRQVDRNLPPSSAKEYLTSSDVCIAVRFRVTKQKECVAVGSTASASAAAASSLPEPFCKIFTLAKVVLSVNSIAFKIPDIDNADAVWPTVLDTHESHPDAADAEVEDQDQDPLESVISTADDAKDTDATGEADLSAQIDAEFDEFEGFTELMGELELERMFGDETCDGEKESSSSSAKPWQKIVKLPNLDPHALVRMEGNNVFKGVTRVGKISFLVHWDPPAMVAQCAMHGDFCCVSTPLVDGTDQDALVKWLADGPCYRNGEEHMALAPAKCYNRSLLSCAGLMLFLAQLTTSELFKMDDEMMEPLDSIAESVAPAEAEAVDVVPQQLFQLNQPGFAGNLPPSFGLPHEQPQPGPGINLRLTAAGVRGVLARWAAGYYRLTKKMSEMGVKEEQPSGDICRICQDTARRGFPGMTRAQLVAKLENANSANPDPQNESFYNEFWQGRKQLIKDTEEKIACGQSRIKKRTRTVKKEDALTVSSSMKGTFVELEQYKKDYGSPTKNGLGHSITKAKHPITQKMTKAVFVPDLKEGYWSGEFGNSSSVKHEQLLDDDRDAILQGQLEMTMNVNQKALLQDLPAETCGVSMSQAEAKLQEEMKRKLAAEAAKAEENDEDMVTDQGPTEAKKRKVTCEDDEEEIGEDEEMLLAQAVSLGNDEGTEGSESAAAASSGSLGFGPGPFNPMLPRKMKQARVEGVPLPQPPQHVQPQLPSLPVPSPSHVWPAAADQAGDEGITDGPDVADMEQEQTQSTWNSCVRVDSLKLSDPASDVYKPPASLKKEQQKAKWASEVGKIVPWIPLLDKVLSIEQVKVTEHELKTAATQVRKVLARKLDKRMEYEKPNNKGETLLSQRVEALIGGLETVKELRAMAINCTKTPSIFKAEALEDLMTKFQGYMKILAGEDRCAFVTAAVQPLVGSKCAVNEEIALQVQDLLLLEGSEESRQQTEPTKQTAYGRFADFFYFCPGSFQNEKVIKLQSKWILQFIMRIFSLPFQELVPVLKAFIPGTTKRGDRDEGEEEGDGETLGRDDIEGSAVNLHVGKCIFVLHRLVHQPSVDDLRDALGETDVFGHKVVLSFHKPMQKFTNSTQFKLLLKQCHEAVTNYELDAAAGAKVEELKDMVNEMKYTVDQVVNDSSRHTAKSAFIALEECVSVKAAIAVIPSSRTSVHQQLRDASSSELEIAFGQIHDLWCKLFAKFCVRQKFGSCPEAPVVSASTAETASPPTAETAAVDREGIQESKENVEGVEDVDDSDAMQFAAHVKGHQEKVPEEFSEPCAFADKKVLPYLPYAFRVALIYFADLITLSVLEKRLQQDPEVDSEDQKKLRKIRVLALLYSDALTDIAKCPAHPMASRCISMNKSVCPLARILAKQIVFTLKDAVQKDEDEKVLDRTVLSVLGKWIDEEELRKQSKTNDDENEKSNEDQNKDTDKDKEADNPEGAKEAQDEEAKQALSLFQDLQRKCSWAGELPKEVSSHPLYIALQAFEVSAGQGRDFLDSISKYSIVRLEETLGAEALKGLSKSYTDLCSANQIFQKSKPDLTSKPDMQQLVTRVQTSLTTGKLLLACQSGLRALHGNGKIAEFVDKLGKRDIRVDDLPLALQEAISEMNAQAVLTAESALMEDTEDTNLSQPCQGDPLEDQLSIAAQDKTRLVNQEELEQQQLPQHPELISGKTSMLVLSSMVLIQLKLGQRPGGPWQLYQLSHPLKMIALELALDKEAASASGEPADSWLTVALEVLAQHLQERVLPPTLLYGSDCSGLDAPRLSFEFASEAPGKEGLQQKLMLSLNNGPKVIFDDLLDRRETGKNWLTGARVRTPSDLSNMNVKKKALDLNITAESGMSSKTLEKSLHYVKRHRPEIVVIENVAKRETAAVVSRQLAKANYEEISNRLMAVSSSSVGSLLLPESDARVVDALSRLKSKALSEEDLKVPSIEELLALYSNEWLEEHRKNSFSNPPFFVWDLTNGMQYGNWKSSSYAEKLPCLLRGVLLGCELLRGQGLPASIRSTGYADGVQGVIDVPASWLLELDNGHSRVATSVGQRKLGVRMLMMEELSGSAPIGSLEPAARAQLCRLGEK</sequence>
<comment type="caution">
    <text evidence="2">The sequence shown here is derived from an EMBL/GenBank/DDBJ whole genome shotgun (WGS) entry which is preliminary data.</text>
</comment>
<protein>
    <submittedName>
        <fullName evidence="2">Uncharacterized protein</fullName>
    </submittedName>
</protein>
<name>A0A9P1DDF4_9DINO</name>
<dbReference type="EMBL" id="CAMXCT020004112">
    <property type="protein sequence ID" value="CAL1161092.1"/>
    <property type="molecule type" value="Genomic_DNA"/>
</dbReference>
<feature type="compositionally biased region" description="Basic residues" evidence="1">
    <location>
        <begin position="716"/>
        <end position="735"/>
    </location>
</feature>
<dbReference type="EMBL" id="CAMXCT030004112">
    <property type="protein sequence ID" value="CAL4795029.1"/>
    <property type="molecule type" value="Genomic_DNA"/>
</dbReference>
<reference evidence="3 4" key="2">
    <citation type="submission" date="2024-05" db="EMBL/GenBank/DDBJ databases">
        <authorList>
            <person name="Chen Y."/>
            <person name="Shah S."/>
            <person name="Dougan E. K."/>
            <person name="Thang M."/>
            <person name="Chan C."/>
        </authorList>
    </citation>
    <scope>NUCLEOTIDE SEQUENCE [LARGE SCALE GENOMIC DNA]</scope>
</reference>
<feature type="compositionally biased region" description="Pro residues" evidence="1">
    <location>
        <begin position="1567"/>
        <end position="1585"/>
    </location>
</feature>
<keyword evidence="4" id="KW-1185">Reference proteome</keyword>
<dbReference type="EMBL" id="CAMXCT010004112">
    <property type="protein sequence ID" value="CAI4007717.1"/>
    <property type="molecule type" value="Genomic_DNA"/>
</dbReference>
<evidence type="ECO:0000313" key="2">
    <source>
        <dbReference type="EMBL" id="CAI4007717.1"/>
    </source>
</evidence>
<accession>A0A9P1DDF4</accession>
<feature type="region of interest" description="Disordered" evidence="1">
    <location>
        <begin position="1524"/>
        <end position="1605"/>
    </location>
</feature>
<organism evidence="2">
    <name type="scientific">Cladocopium goreaui</name>
    <dbReference type="NCBI Taxonomy" id="2562237"/>
    <lineage>
        <taxon>Eukaryota</taxon>
        <taxon>Sar</taxon>
        <taxon>Alveolata</taxon>
        <taxon>Dinophyceae</taxon>
        <taxon>Suessiales</taxon>
        <taxon>Symbiodiniaceae</taxon>
        <taxon>Cladocopium</taxon>
    </lineage>
</organism>
<evidence type="ECO:0000256" key="1">
    <source>
        <dbReference type="SAM" id="MobiDB-lite"/>
    </source>
</evidence>
<gene>
    <name evidence="2" type="ORF">C1SCF055_LOCUS33245</name>
</gene>
<feature type="region of interest" description="Disordered" evidence="1">
    <location>
        <begin position="1875"/>
        <end position="1895"/>
    </location>
</feature>
<feature type="compositionally biased region" description="Low complexity" evidence="1">
    <location>
        <begin position="1530"/>
        <end position="1541"/>
    </location>
</feature>
<feature type="region of interest" description="Disordered" evidence="1">
    <location>
        <begin position="1474"/>
        <end position="1509"/>
    </location>
</feature>
<evidence type="ECO:0000313" key="4">
    <source>
        <dbReference type="Proteomes" id="UP001152797"/>
    </source>
</evidence>
<dbReference type="Proteomes" id="UP001152797">
    <property type="component" value="Unassembled WGS sequence"/>
</dbReference>
<dbReference type="OrthoDB" id="423221at2759"/>
<feature type="non-terminal residue" evidence="2">
    <location>
        <position position="2938"/>
    </location>
</feature>
<feature type="compositionally biased region" description="Basic and acidic residues" evidence="1">
    <location>
        <begin position="736"/>
        <end position="750"/>
    </location>
</feature>
<feature type="region of interest" description="Disordered" evidence="1">
    <location>
        <begin position="2273"/>
        <end position="2313"/>
    </location>
</feature>
<proteinExistence type="predicted"/>